<dbReference type="PROSITE" id="PS50072">
    <property type="entry name" value="CSA_PPIASE_2"/>
    <property type="match status" value="1"/>
</dbReference>
<feature type="domain" description="PPIase cyclophilin-type" evidence="1">
    <location>
        <begin position="14"/>
        <end position="157"/>
    </location>
</feature>
<dbReference type="eggNOG" id="KOG0865">
    <property type="taxonomic scope" value="Eukaryota"/>
</dbReference>
<dbReference type="OrthoDB" id="193499at2759"/>
<proteinExistence type="predicted"/>
<reference evidence="2 3" key="1">
    <citation type="journal article" date="2007" name="Nature">
        <title>Evolution of genes and genomes on the Drosophila phylogeny.</title>
        <authorList>
            <consortium name="Drosophila 12 Genomes Consortium"/>
            <person name="Clark A.G."/>
            <person name="Eisen M.B."/>
            <person name="Smith D.R."/>
            <person name="Bergman C.M."/>
            <person name="Oliver B."/>
            <person name="Markow T.A."/>
            <person name="Kaufman T.C."/>
            <person name="Kellis M."/>
            <person name="Gelbart W."/>
            <person name="Iyer V.N."/>
            <person name="Pollard D.A."/>
            <person name="Sackton T.B."/>
            <person name="Larracuente A.M."/>
            <person name="Singh N.D."/>
            <person name="Abad J.P."/>
            <person name="Abt D.N."/>
            <person name="Adryan B."/>
            <person name="Aguade M."/>
            <person name="Akashi H."/>
            <person name="Anderson W.W."/>
            <person name="Aquadro C.F."/>
            <person name="Ardell D.H."/>
            <person name="Arguello R."/>
            <person name="Artieri C.G."/>
            <person name="Barbash D.A."/>
            <person name="Barker D."/>
            <person name="Barsanti P."/>
            <person name="Batterham P."/>
            <person name="Batzoglou S."/>
            <person name="Begun D."/>
            <person name="Bhutkar A."/>
            <person name="Blanco E."/>
            <person name="Bosak S.A."/>
            <person name="Bradley R.K."/>
            <person name="Brand A.D."/>
            <person name="Brent M.R."/>
            <person name="Brooks A.N."/>
            <person name="Brown R.H."/>
            <person name="Butlin R.K."/>
            <person name="Caggese C."/>
            <person name="Calvi B.R."/>
            <person name="Bernardo de Carvalho A."/>
            <person name="Caspi A."/>
            <person name="Castrezana S."/>
            <person name="Celniker S.E."/>
            <person name="Chang J.L."/>
            <person name="Chapple C."/>
            <person name="Chatterji S."/>
            <person name="Chinwalla A."/>
            <person name="Civetta A."/>
            <person name="Clifton S.W."/>
            <person name="Comeron J.M."/>
            <person name="Costello J.C."/>
            <person name="Coyne J.A."/>
            <person name="Daub J."/>
            <person name="David R.G."/>
            <person name="Delcher A.L."/>
            <person name="Delehaunty K."/>
            <person name="Do C.B."/>
            <person name="Ebling H."/>
            <person name="Edwards K."/>
            <person name="Eickbush T."/>
            <person name="Evans J.D."/>
            <person name="Filipski A."/>
            <person name="Findeiss S."/>
            <person name="Freyhult E."/>
            <person name="Fulton L."/>
            <person name="Fulton R."/>
            <person name="Garcia A.C."/>
            <person name="Gardiner A."/>
            <person name="Garfield D.A."/>
            <person name="Garvin B.E."/>
            <person name="Gibson G."/>
            <person name="Gilbert D."/>
            <person name="Gnerre S."/>
            <person name="Godfrey J."/>
            <person name="Good R."/>
            <person name="Gotea V."/>
            <person name="Gravely B."/>
            <person name="Greenberg A.J."/>
            <person name="Griffiths-Jones S."/>
            <person name="Gross S."/>
            <person name="Guigo R."/>
            <person name="Gustafson E.A."/>
            <person name="Haerty W."/>
            <person name="Hahn M.W."/>
            <person name="Halligan D.L."/>
            <person name="Halpern A.L."/>
            <person name="Halter G.M."/>
            <person name="Han M.V."/>
            <person name="Heger A."/>
            <person name="Hillier L."/>
            <person name="Hinrichs A.S."/>
            <person name="Holmes I."/>
            <person name="Hoskins R.A."/>
            <person name="Hubisz M.J."/>
            <person name="Hultmark D."/>
            <person name="Huntley M.A."/>
            <person name="Jaffe D.B."/>
            <person name="Jagadeeshan S."/>
            <person name="Jeck W.R."/>
            <person name="Johnson J."/>
            <person name="Jones C.D."/>
            <person name="Jordan W.C."/>
            <person name="Karpen G.H."/>
            <person name="Kataoka E."/>
            <person name="Keightley P.D."/>
            <person name="Kheradpour P."/>
            <person name="Kirkness E.F."/>
            <person name="Koerich L.B."/>
            <person name="Kristiansen K."/>
            <person name="Kudrna D."/>
            <person name="Kulathinal R.J."/>
            <person name="Kumar S."/>
            <person name="Kwok R."/>
            <person name="Lander E."/>
            <person name="Langley C.H."/>
            <person name="Lapoint R."/>
            <person name="Lazzaro B.P."/>
            <person name="Lee S.J."/>
            <person name="Levesque L."/>
            <person name="Li R."/>
            <person name="Lin C.F."/>
            <person name="Lin M.F."/>
            <person name="Lindblad-Toh K."/>
            <person name="Llopart A."/>
            <person name="Long M."/>
            <person name="Low L."/>
            <person name="Lozovsky E."/>
            <person name="Lu J."/>
            <person name="Luo M."/>
            <person name="Machado C.A."/>
            <person name="Makalowski W."/>
            <person name="Marzo M."/>
            <person name="Matsuda M."/>
            <person name="Matzkin L."/>
            <person name="McAllister B."/>
            <person name="McBride C.S."/>
            <person name="McKernan B."/>
            <person name="McKernan K."/>
            <person name="Mendez-Lago M."/>
            <person name="Minx P."/>
            <person name="Mollenhauer M.U."/>
            <person name="Montooth K."/>
            <person name="Mount S.M."/>
            <person name="Mu X."/>
            <person name="Myers E."/>
            <person name="Negre B."/>
            <person name="Newfeld S."/>
            <person name="Nielsen R."/>
            <person name="Noor M.A."/>
            <person name="O'Grady P."/>
            <person name="Pachter L."/>
            <person name="Papaceit M."/>
            <person name="Parisi M.J."/>
            <person name="Parisi M."/>
            <person name="Parts L."/>
            <person name="Pedersen J.S."/>
            <person name="Pesole G."/>
            <person name="Phillippy A.M."/>
            <person name="Ponting C.P."/>
            <person name="Pop M."/>
            <person name="Porcelli D."/>
            <person name="Powell J.R."/>
            <person name="Prohaska S."/>
            <person name="Pruitt K."/>
            <person name="Puig M."/>
            <person name="Quesneville H."/>
            <person name="Ram K.R."/>
            <person name="Rand D."/>
            <person name="Rasmussen M.D."/>
            <person name="Reed L.K."/>
            <person name="Reenan R."/>
            <person name="Reily A."/>
            <person name="Remington K.A."/>
            <person name="Rieger T.T."/>
            <person name="Ritchie M.G."/>
            <person name="Robin C."/>
            <person name="Rogers Y.H."/>
            <person name="Rohde C."/>
            <person name="Rozas J."/>
            <person name="Rubenfield M.J."/>
            <person name="Ruiz A."/>
            <person name="Russo S."/>
            <person name="Salzberg S.L."/>
            <person name="Sanchez-Gracia A."/>
            <person name="Saranga D.J."/>
            <person name="Sato H."/>
            <person name="Schaeffer S.W."/>
            <person name="Schatz M.C."/>
            <person name="Schlenke T."/>
            <person name="Schwartz R."/>
            <person name="Segarra C."/>
            <person name="Singh R.S."/>
            <person name="Sirot L."/>
            <person name="Sirota M."/>
            <person name="Sisneros N.B."/>
            <person name="Smith C.D."/>
            <person name="Smith T.F."/>
            <person name="Spieth J."/>
            <person name="Stage D.E."/>
            <person name="Stark A."/>
            <person name="Stephan W."/>
            <person name="Strausberg R.L."/>
            <person name="Strempel S."/>
            <person name="Sturgill D."/>
            <person name="Sutton G."/>
            <person name="Sutton G.G."/>
            <person name="Tao W."/>
            <person name="Teichmann S."/>
            <person name="Tobari Y.N."/>
            <person name="Tomimura Y."/>
            <person name="Tsolas J.M."/>
            <person name="Valente V.L."/>
            <person name="Venter E."/>
            <person name="Venter J.C."/>
            <person name="Vicario S."/>
            <person name="Vieira F.G."/>
            <person name="Vilella A.J."/>
            <person name="Villasante A."/>
            <person name="Walenz B."/>
            <person name="Wang J."/>
            <person name="Wasserman M."/>
            <person name="Watts T."/>
            <person name="Wilson D."/>
            <person name="Wilson R.K."/>
            <person name="Wing R.A."/>
            <person name="Wolfner M.F."/>
            <person name="Wong A."/>
            <person name="Wong G.K."/>
            <person name="Wu C.I."/>
            <person name="Wu G."/>
            <person name="Yamamoto D."/>
            <person name="Yang H.P."/>
            <person name="Yang S.P."/>
            <person name="Yorke J.A."/>
            <person name="Yoshida K."/>
            <person name="Zdobnov E."/>
            <person name="Zhang P."/>
            <person name="Zhang Y."/>
            <person name="Zimin A.V."/>
            <person name="Baldwin J."/>
            <person name="Abdouelleil A."/>
            <person name="Abdulkadir J."/>
            <person name="Abebe A."/>
            <person name="Abera B."/>
            <person name="Abreu J."/>
            <person name="Acer S.C."/>
            <person name="Aftuck L."/>
            <person name="Alexander A."/>
            <person name="An P."/>
            <person name="Anderson E."/>
            <person name="Anderson S."/>
            <person name="Arachi H."/>
            <person name="Azer M."/>
            <person name="Bachantsang P."/>
            <person name="Barry A."/>
            <person name="Bayul T."/>
            <person name="Berlin A."/>
            <person name="Bessette D."/>
            <person name="Bloom T."/>
            <person name="Blye J."/>
            <person name="Boguslavskiy L."/>
            <person name="Bonnet C."/>
            <person name="Boukhgalter B."/>
            <person name="Bourzgui I."/>
            <person name="Brown A."/>
            <person name="Cahill P."/>
            <person name="Channer S."/>
            <person name="Cheshatsang Y."/>
            <person name="Chuda L."/>
            <person name="Citroen M."/>
            <person name="Collymore A."/>
            <person name="Cooke P."/>
            <person name="Costello M."/>
            <person name="D'Aco K."/>
            <person name="Daza R."/>
            <person name="De Haan G."/>
            <person name="DeGray S."/>
            <person name="DeMaso C."/>
            <person name="Dhargay N."/>
            <person name="Dooley K."/>
            <person name="Dooley E."/>
            <person name="Doricent M."/>
            <person name="Dorje P."/>
            <person name="Dorjee K."/>
            <person name="Dupes A."/>
            <person name="Elong R."/>
            <person name="Falk J."/>
            <person name="Farina A."/>
            <person name="Faro S."/>
            <person name="Ferguson D."/>
            <person name="Fisher S."/>
            <person name="Foley C.D."/>
            <person name="Franke A."/>
            <person name="Friedrich D."/>
            <person name="Gadbois L."/>
            <person name="Gearin G."/>
            <person name="Gearin C.R."/>
            <person name="Giannoukos G."/>
            <person name="Goode T."/>
            <person name="Graham J."/>
            <person name="Grandbois E."/>
            <person name="Grewal S."/>
            <person name="Gyaltsen K."/>
            <person name="Hafez N."/>
            <person name="Hagos B."/>
            <person name="Hall J."/>
            <person name="Henson C."/>
            <person name="Hollinger A."/>
            <person name="Honan T."/>
            <person name="Huard M.D."/>
            <person name="Hughes L."/>
            <person name="Hurhula B."/>
            <person name="Husby M.E."/>
            <person name="Kamat A."/>
            <person name="Kanga B."/>
            <person name="Kashin S."/>
            <person name="Khazanovich D."/>
            <person name="Kisner P."/>
            <person name="Lance K."/>
            <person name="Lara M."/>
            <person name="Lee W."/>
            <person name="Lennon N."/>
            <person name="Letendre F."/>
            <person name="LeVine R."/>
            <person name="Lipovsky A."/>
            <person name="Liu X."/>
            <person name="Liu J."/>
            <person name="Liu S."/>
            <person name="Lokyitsang T."/>
            <person name="Lokyitsang Y."/>
            <person name="Lubonja R."/>
            <person name="Lui A."/>
            <person name="MacDonald P."/>
            <person name="Magnisalis V."/>
            <person name="Maru K."/>
            <person name="Matthews C."/>
            <person name="McCusker W."/>
            <person name="McDonough S."/>
            <person name="Mehta T."/>
            <person name="Meldrim J."/>
            <person name="Meneus L."/>
            <person name="Mihai O."/>
            <person name="Mihalev A."/>
            <person name="Mihova T."/>
            <person name="Mittelman R."/>
            <person name="Mlenga V."/>
            <person name="Montmayeur A."/>
            <person name="Mulrain L."/>
            <person name="Navidi A."/>
            <person name="Naylor J."/>
            <person name="Negash T."/>
            <person name="Nguyen T."/>
            <person name="Nguyen N."/>
            <person name="Nicol R."/>
            <person name="Norbu C."/>
            <person name="Norbu N."/>
            <person name="Novod N."/>
            <person name="O'Neill B."/>
            <person name="Osman S."/>
            <person name="Markiewicz E."/>
            <person name="Oyono O.L."/>
            <person name="Patti C."/>
            <person name="Phunkhang P."/>
            <person name="Pierre F."/>
            <person name="Priest M."/>
            <person name="Raghuraman S."/>
            <person name="Rege F."/>
            <person name="Reyes R."/>
            <person name="Rise C."/>
            <person name="Rogov P."/>
            <person name="Ross K."/>
            <person name="Ryan E."/>
            <person name="Settipalli S."/>
            <person name="Shea T."/>
            <person name="Sherpa N."/>
            <person name="Shi L."/>
            <person name="Shih D."/>
            <person name="Sparrow T."/>
            <person name="Spaulding J."/>
            <person name="Stalker J."/>
            <person name="Stange-Thomann N."/>
            <person name="Stavropoulos S."/>
            <person name="Stone C."/>
            <person name="Strader C."/>
            <person name="Tesfaye S."/>
            <person name="Thomson T."/>
            <person name="Thoulutsang Y."/>
            <person name="Thoulutsang D."/>
            <person name="Topham K."/>
            <person name="Topping I."/>
            <person name="Tsamla T."/>
            <person name="Vassiliev H."/>
            <person name="Vo A."/>
            <person name="Wangchuk T."/>
            <person name="Wangdi T."/>
            <person name="Weiand M."/>
            <person name="Wilkinson J."/>
            <person name="Wilson A."/>
            <person name="Yadav S."/>
            <person name="Young G."/>
            <person name="Yu Q."/>
            <person name="Zembek L."/>
            <person name="Zhong D."/>
            <person name="Zimmer A."/>
            <person name="Zwirko Z."/>
            <person name="Jaffe D.B."/>
            <person name="Alvarez P."/>
            <person name="Brockman W."/>
            <person name="Butler J."/>
            <person name="Chin C."/>
            <person name="Gnerre S."/>
            <person name="Grabherr M."/>
            <person name="Kleber M."/>
            <person name="Mauceli E."/>
            <person name="MacCallum I."/>
        </authorList>
    </citation>
    <scope>NUCLEOTIDE SEQUENCE [LARGE SCALE GENOMIC DNA]</scope>
    <source>
        <strain evidence="3">Tucson 15287-2541.00</strain>
    </source>
</reference>
<dbReference type="Proteomes" id="UP000001070">
    <property type="component" value="Unassembled WGS sequence"/>
</dbReference>
<dbReference type="HOGENOM" id="CLU_1673602_0_0_1"/>
<keyword evidence="3" id="KW-1185">Reference proteome</keyword>
<accession>B4K3K8</accession>
<evidence type="ECO:0000259" key="1">
    <source>
        <dbReference type="PROSITE" id="PS50072"/>
    </source>
</evidence>
<dbReference type="InterPro" id="IPR029000">
    <property type="entry name" value="Cyclophilin-like_dom_sf"/>
</dbReference>
<gene>
    <name evidence="2" type="primary">Dgri\GH22509</name>
    <name evidence="2" type="ORF">Dgri_GH22509</name>
</gene>
<dbReference type="PhylomeDB" id="B4K3K8"/>
<feature type="non-terminal residue" evidence="2">
    <location>
        <position position="1"/>
    </location>
</feature>
<sequence>RPHIYFDIHMRDARALGRIVVELCTEAAPLVVLHLMRCCLCDMHKKFLIRRLFPNLWLDVTLQDNGSVELHQPLEYDAKIVDHGASSYVLSFSKDHLQGFRHHMSFSISFRPLSVVNGSRVGFGHVVKGRRILDCLQSYGTKNGKLNRSIIFTSCGVL</sequence>
<organism evidence="3">
    <name type="scientific">Drosophila grimshawi</name>
    <name type="common">Hawaiian fruit fly</name>
    <name type="synonym">Idiomyia grimshawi</name>
    <dbReference type="NCBI Taxonomy" id="7222"/>
    <lineage>
        <taxon>Eukaryota</taxon>
        <taxon>Metazoa</taxon>
        <taxon>Ecdysozoa</taxon>
        <taxon>Arthropoda</taxon>
        <taxon>Hexapoda</taxon>
        <taxon>Insecta</taxon>
        <taxon>Pterygota</taxon>
        <taxon>Neoptera</taxon>
        <taxon>Endopterygota</taxon>
        <taxon>Diptera</taxon>
        <taxon>Brachycera</taxon>
        <taxon>Muscomorpha</taxon>
        <taxon>Ephydroidea</taxon>
        <taxon>Drosophilidae</taxon>
        <taxon>Drosophila</taxon>
        <taxon>Hawaiian Drosophila</taxon>
    </lineage>
</organism>
<dbReference type="InParanoid" id="B4K3K8"/>
<dbReference type="Pfam" id="PF00160">
    <property type="entry name" value="Pro_isomerase"/>
    <property type="match status" value="1"/>
</dbReference>
<dbReference type="GO" id="GO:0003755">
    <property type="term" value="F:peptidyl-prolyl cis-trans isomerase activity"/>
    <property type="evidence" value="ECO:0007669"/>
    <property type="project" value="InterPro"/>
</dbReference>
<evidence type="ECO:0000313" key="2">
    <source>
        <dbReference type="EMBL" id="EDW04391.1"/>
    </source>
</evidence>
<evidence type="ECO:0000313" key="3">
    <source>
        <dbReference type="Proteomes" id="UP000001070"/>
    </source>
</evidence>
<dbReference type="STRING" id="7222.B4K3K8"/>
<protein>
    <submittedName>
        <fullName evidence="2">GH22509</fullName>
    </submittedName>
</protein>
<dbReference type="SUPFAM" id="SSF50891">
    <property type="entry name" value="Cyclophilin-like"/>
    <property type="match status" value="1"/>
</dbReference>
<dbReference type="EMBL" id="CH923374">
    <property type="protein sequence ID" value="EDW04391.1"/>
    <property type="molecule type" value="Genomic_DNA"/>
</dbReference>
<dbReference type="InterPro" id="IPR002130">
    <property type="entry name" value="Cyclophilin-type_PPIase_dom"/>
</dbReference>
<dbReference type="AlphaFoldDB" id="B4K3K8"/>
<dbReference type="Gene3D" id="2.40.100.10">
    <property type="entry name" value="Cyclophilin-like"/>
    <property type="match status" value="1"/>
</dbReference>
<name>B4K3K8_DROGR</name>